<keyword evidence="2" id="KW-1185">Reference proteome</keyword>
<accession>A0A9Q0M7W3</accession>
<gene>
    <name evidence="1" type="ORF">RDWZM_006326</name>
</gene>
<evidence type="ECO:0000313" key="1">
    <source>
        <dbReference type="EMBL" id="KAJ6220514.1"/>
    </source>
</evidence>
<comment type="caution">
    <text evidence="1">The sequence shown here is derived from an EMBL/GenBank/DDBJ whole genome shotgun (WGS) entry which is preliminary data.</text>
</comment>
<name>A0A9Q0M7W3_BLOTA</name>
<sequence>MISVPTKSIEQLDTNSFVVHQVFSAVAPDIYARLDSLEPNALTDTTPTIVFAMEKRLDRSRARHINDLWVDKKTHLEKVNSIQIIDSLCANDKHKCRNGSFWDTEYVIKFNVHVGDEKDLQSNNRMITCSATIYKRSNDPIAYALVSFKLMNNQKEFKS</sequence>
<protein>
    <submittedName>
        <fullName evidence="1">Uncharacterized protein</fullName>
    </submittedName>
</protein>
<organism evidence="1 2">
    <name type="scientific">Blomia tropicalis</name>
    <name type="common">Mite</name>
    <dbReference type="NCBI Taxonomy" id="40697"/>
    <lineage>
        <taxon>Eukaryota</taxon>
        <taxon>Metazoa</taxon>
        <taxon>Ecdysozoa</taxon>
        <taxon>Arthropoda</taxon>
        <taxon>Chelicerata</taxon>
        <taxon>Arachnida</taxon>
        <taxon>Acari</taxon>
        <taxon>Acariformes</taxon>
        <taxon>Sarcoptiformes</taxon>
        <taxon>Astigmata</taxon>
        <taxon>Glycyphagoidea</taxon>
        <taxon>Echimyopodidae</taxon>
        <taxon>Blomia</taxon>
    </lineage>
</organism>
<dbReference type="AlphaFoldDB" id="A0A9Q0M7W3"/>
<evidence type="ECO:0000313" key="2">
    <source>
        <dbReference type="Proteomes" id="UP001142055"/>
    </source>
</evidence>
<dbReference type="Proteomes" id="UP001142055">
    <property type="component" value="Chromosome 2"/>
</dbReference>
<proteinExistence type="predicted"/>
<dbReference type="EMBL" id="JAPWDV010000002">
    <property type="protein sequence ID" value="KAJ6220514.1"/>
    <property type="molecule type" value="Genomic_DNA"/>
</dbReference>
<reference evidence="1" key="1">
    <citation type="submission" date="2022-12" db="EMBL/GenBank/DDBJ databases">
        <title>Genome assemblies of Blomia tropicalis.</title>
        <authorList>
            <person name="Cui Y."/>
        </authorList>
    </citation>
    <scope>NUCLEOTIDE SEQUENCE</scope>
    <source>
        <tissue evidence="1">Adult mites</tissue>
    </source>
</reference>